<feature type="domain" description="Acyl-CoA dehydrogenase/oxidase C-terminal" evidence="6">
    <location>
        <begin position="205"/>
        <end position="334"/>
    </location>
</feature>
<evidence type="ECO:0000313" key="7">
    <source>
        <dbReference type="EMBL" id="MFF5289559.1"/>
    </source>
</evidence>
<sequence>MLAVPTPEQELLADTVRSLGAAVGVRNPQDLDAFQHEKAWAALAGTGLLGLRVRDDGQPEASGVDVMIVAQGLGAQLSPAPFLASAALAIELLELAGADRPLIDAIAAGDAQPGLLLDRGLTGLADITAGDGGVLIGGVHSDHALALRGNQVVRVQGPFGPGGGADLTSRTTRIAPGTELSATGVGEPLTPEAVRRWTALALTLVSADCAGAMRAAVDGVIEYSKQRIAYGVPIASFQALQHLIADAFTACEAAVTTTSYAAWAIDAAEPVEALLAARTAKAWVGAVARNVVETVMQIYGGIGQTWEHISHVYARRALLDVALFGDENYQLDQIFDLRREVG</sequence>
<dbReference type="InterPro" id="IPR009075">
    <property type="entry name" value="AcylCo_DH/oxidase_C"/>
</dbReference>
<dbReference type="SUPFAM" id="SSF47203">
    <property type="entry name" value="Acyl-CoA dehydrogenase C-terminal domain-like"/>
    <property type="match status" value="1"/>
</dbReference>
<evidence type="ECO:0000256" key="4">
    <source>
        <dbReference type="ARBA" id="ARBA00022827"/>
    </source>
</evidence>
<dbReference type="Proteomes" id="UP001602245">
    <property type="component" value="Unassembled WGS sequence"/>
</dbReference>
<evidence type="ECO:0000256" key="1">
    <source>
        <dbReference type="ARBA" id="ARBA00001974"/>
    </source>
</evidence>
<organism evidence="7 8">
    <name type="scientific">Paractinoplanes globisporus</name>
    <dbReference type="NCBI Taxonomy" id="113565"/>
    <lineage>
        <taxon>Bacteria</taxon>
        <taxon>Bacillati</taxon>
        <taxon>Actinomycetota</taxon>
        <taxon>Actinomycetes</taxon>
        <taxon>Micromonosporales</taxon>
        <taxon>Micromonosporaceae</taxon>
        <taxon>Paractinoplanes</taxon>
    </lineage>
</organism>
<comment type="similarity">
    <text evidence="2">Belongs to the acyl-CoA dehydrogenase family.</text>
</comment>
<evidence type="ECO:0000256" key="2">
    <source>
        <dbReference type="ARBA" id="ARBA00009347"/>
    </source>
</evidence>
<comment type="cofactor">
    <cofactor evidence="1">
        <name>FAD</name>
        <dbReference type="ChEBI" id="CHEBI:57692"/>
    </cofactor>
</comment>
<accession>A0ABW6WA56</accession>
<dbReference type="InterPro" id="IPR037069">
    <property type="entry name" value="AcylCoA_DH/ox_N_sf"/>
</dbReference>
<dbReference type="InterPro" id="IPR009100">
    <property type="entry name" value="AcylCoA_DH/oxidase_NM_dom_sf"/>
</dbReference>
<protein>
    <submittedName>
        <fullName evidence="7">Acyl-CoA dehydrogenase family protein</fullName>
    </submittedName>
</protein>
<gene>
    <name evidence="7" type="ORF">ACFY35_08980</name>
</gene>
<keyword evidence="8" id="KW-1185">Reference proteome</keyword>
<name>A0ABW6WA56_9ACTN</name>
<dbReference type="PANTHER" id="PTHR43884:SF20">
    <property type="entry name" value="ACYL-COA DEHYDROGENASE FADE28"/>
    <property type="match status" value="1"/>
</dbReference>
<evidence type="ECO:0000256" key="3">
    <source>
        <dbReference type="ARBA" id="ARBA00022630"/>
    </source>
</evidence>
<comment type="caution">
    <text evidence="7">The sequence shown here is derived from an EMBL/GenBank/DDBJ whole genome shotgun (WGS) entry which is preliminary data.</text>
</comment>
<dbReference type="Pfam" id="PF00441">
    <property type="entry name" value="Acyl-CoA_dh_1"/>
    <property type="match status" value="1"/>
</dbReference>
<dbReference type="EMBL" id="JBIAZU010000002">
    <property type="protein sequence ID" value="MFF5289559.1"/>
    <property type="molecule type" value="Genomic_DNA"/>
</dbReference>
<dbReference type="Gene3D" id="1.20.140.10">
    <property type="entry name" value="Butyryl-CoA Dehydrogenase, subunit A, domain 3"/>
    <property type="match status" value="1"/>
</dbReference>
<dbReference type="Gene3D" id="1.10.540.10">
    <property type="entry name" value="Acyl-CoA dehydrogenase/oxidase, N-terminal domain"/>
    <property type="match status" value="1"/>
</dbReference>
<evidence type="ECO:0000259" key="6">
    <source>
        <dbReference type="Pfam" id="PF00441"/>
    </source>
</evidence>
<dbReference type="RefSeq" id="WP_084699554.1">
    <property type="nucleotide sequence ID" value="NZ_JBIAZU010000002.1"/>
</dbReference>
<dbReference type="InterPro" id="IPR036250">
    <property type="entry name" value="AcylCo_DH-like_C"/>
</dbReference>
<dbReference type="PANTHER" id="PTHR43884">
    <property type="entry name" value="ACYL-COA DEHYDROGENASE"/>
    <property type="match status" value="1"/>
</dbReference>
<evidence type="ECO:0000256" key="5">
    <source>
        <dbReference type="ARBA" id="ARBA00023002"/>
    </source>
</evidence>
<proteinExistence type="inferred from homology"/>
<keyword evidence="4" id="KW-0274">FAD</keyword>
<evidence type="ECO:0000313" key="8">
    <source>
        <dbReference type="Proteomes" id="UP001602245"/>
    </source>
</evidence>
<keyword evidence="3" id="KW-0285">Flavoprotein</keyword>
<keyword evidence="5" id="KW-0560">Oxidoreductase</keyword>
<dbReference type="SUPFAM" id="SSF56645">
    <property type="entry name" value="Acyl-CoA dehydrogenase NM domain-like"/>
    <property type="match status" value="1"/>
</dbReference>
<reference evidence="7 8" key="1">
    <citation type="submission" date="2024-10" db="EMBL/GenBank/DDBJ databases">
        <title>The Natural Products Discovery Center: Release of the First 8490 Sequenced Strains for Exploring Actinobacteria Biosynthetic Diversity.</title>
        <authorList>
            <person name="Kalkreuter E."/>
            <person name="Kautsar S.A."/>
            <person name="Yang D."/>
            <person name="Bader C.D."/>
            <person name="Teijaro C.N."/>
            <person name="Fluegel L."/>
            <person name="Davis C.M."/>
            <person name="Simpson J.R."/>
            <person name="Lauterbach L."/>
            <person name="Steele A.D."/>
            <person name="Gui C."/>
            <person name="Meng S."/>
            <person name="Li G."/>
            <person name="Viehrig K."/>
            <person name="Ye F."/>
            <person name="Su P."/>
            <person name="Kiefer A.F."/>
            <person name="Nichols A."/>
            <person name="Cepeda A.J."/>
            <person name="Yan W."/>
            <person name="Fan B."/>
            <person name="Jiang Y."/>
            <person name="Adhikari A."/>
            <person name="Zheng C.-J."/>
            <person name="Schuster L."/>
            <person name="Cowan T.M."/>
            <person name="Smanski M.J."/>
            <person name="Chevrette M.G."/>
            <person name="De Carvalho L.P.S."/>
            <person name="Shen B."/>
        </authorList>
    </citation>
    <scope>NUCLEOTIDE SEQUENCE [LARGE SCALE GENOMIC DNA]</scope>
    <source>
        <strain evidence="7 8">NPDC000087</strain>
    </source>
</reference>